<protein>
    <submittedName>
        <fullName evidence="6">Phenyloxazoline synthase MbtB</fullName>
        <ecNumber evidence="6">6.3.2.-</ecNumber>
    </submittedName>
</protein>
<dbReference type="InterPro" id="IPR025110">
    <property type="entry name" value="AMP-bd_C"/>
</dbReference>
<evidence type="ECO:0000313" key="6">
    <source>
        <dbReference type="EMBL" id="NQE34941.1"/>
    </source>
</evidence>
<dbReference type="InterPro" id="IPR000415">
    <property type="entry name" value="Nitroreductase-like"/>
</dbReference>
<dbReference type="RefSeq" id="WP_172187950.1">
    <property type="nucleotide sequence ID" value="NZ_CAWPPK010000256.1"/>
</dbReference>
<gene>
    <name evidence="6" type="primary">mbtB_2</name>
    <name evidence="6" type="ORF">E5S67_02670</name>
</gene>
<dbReference type="InterPro" id="IPR057737">
    <property type="entry name" value="Condensation_MtbB-like"/>
</dbReference>
<dbReference type="PROSITE" id="PS00455">
    <property type="entry name" value="AMP_BINDING"/>
    <property type="match status" value="1"/>
</dbReference>
<proteinExistence type="predicted"/>
<dbReference type="Gene3D" id="3.40.109.10">
    <property type="entry name" value="NADH Oxidase"/>
    <property type="match status" value="1"/>
</dbReference>
<dbReference type="InterPro" id="IPR000873">
    <property type="entry name" value="AMP-dep_synth/lig_dom"/>
</dbReference>
<dbReference type="Gene3D" id="2.30.38.10">
    <property type="entry name" value="Luciferase, Domain 3"/>
    <property type="match status" value="1"/>
</dbReference>
<dbReference type="Pfam" id="PF00501">
    <property type="entry name" value="AMP-binding"/>
    <property type="match status" value="1"/>
</dbReference>
<dbReference type="InterPro" id="IPR023213">
    <property type="entry name" value="CAT-like_dom_sf"/>
</dbReference>
<dbReference type="SUPFAM" id="SSF56801">
    <property type="entry name" value="Acetyl-CoA synthetase-like"/>
    <property type="match status" value="1"/>
</dbReference>
<reference evidence="6 7" key="1">
    <citation type="journal article" date="2020" name="Sci. Rep.">
        <title>A novel cyanobacterial geosmin producer, revising GeoA distribution and dispersion patterns in Bacteria.</title>
        <authorList>
            <person name="Churro C."/>
            <person name="Semedo-Aguiar A.P."/>
            <person name="Silva A.D."/>
            <person name="Pereira-Leal J.B."/>
            <person name="Leite R.B."/>
        </authorList>
    </citation>
    <scope>NUCLEOTIDE SEQUENCE [LARGE SCALE GENOMIC DNA]</scope>
    <source>
        <strain evidence="6 7">IPMA8</strain>
    </source>
</reference>
<dbReference type="SUPFAM" id="SSF55469">
    <property type="entry name" value="FMN-dependent nitroreductase-like"/>
    <property type="match status" value="1"/>
</dbReference>
<dbReference type="EC" id="6.3.2.-" evidence="6"/>
<dbReference type="InterPro" id="IPR010071">
    <property type="entry name" value="AA_adenyl_dom"/>
</dbReference>
<evidence type="ECO:0000256" key="4">
    <source>
        <dbReference type="SAM" id="MobiDB-lite"/>
    </source>
</evidence>
<dbReference type="EMBL" id="SRRZ01000043">
    <property type="protein sequence ID" value="NQE34941.1"/>
    <property type="molecule type" value="Genomic_DNA"/>
</dbReference>
<feature type="domain" description="Carrier" evidence="5">
    <location>
        <begin position="1312"/>
        <end position="1387"/>
    </location>
</feature>
<dbReference type="Pfam" id="PF00668">
    <property type="entry name" value="Condensation"/>
    <property type="match status" value="1"/>
</dbReference>
<dbReference type="InterPro" id="IPR045851">
    <property type="entry name" value="AMP-bd_C_sf"/>
</dbReference>
<evidence type="ECO:0000256" key="2">
    <source>
        <dbReference type="ARBA" id="ARBA00004924"/>
    </source>
</evidence>
<dbReference type="NCBIfam" id="TIGR01733">
    <property type="entry name" value="AA-adenyl-dom"/>
    <property type="match status" value="1"/>
</dbReference>
<dbReference type="Gene3D" id="1.10.10.1830">
    <property type="entry name" value="Non-ribosomal peptide synthase, adenylation domain"/>
    <property type="match status" value="1"/>
</dbReference>
<dbReference type="NCBIfam" id="TIGR03605">
    <property type="entry name" value="antibiot_sagB"/>
    <property type="match status" value="1"/>
</dbReference>
<dbReference type="PRINTS" id="PR00154">
    <property type="entry name" value="AMPBINDING"/>
</dbReference>
<dbReference type="InterPro" id="IPR029479">
    <property type="entry name" value="Nitroreductase"/>
</dbReference>
<dbReference type="Pfam" id="PF00881">
    <property type="entry name" value="Nitroreductase"/>
    <property type="match status" value="1"/>
</dbReference>
<evidence type="ECO:0000256" key="3">
    <source>
        <dbReference type="ARBA" id="ARBA00022598"/>
    </source>
</evidence>
<dbReference type="CDD" id="cd02142">
    <property type="entry name" value="McbC_SagB-like_oxidoreductase"/>
    <property type="match status" value="1"/>
</dbReference>
<dbReference type="Gene3D" id="3.40.50.980">
    <property type="match status" value="2"/>
</dbReference>
<sequence length="1425" mass="161662">MKQSIDEFLFNLSELGIKLWVDNDRLRCNAPKEILTPALREQLTDRKTEILTFLNKFSEHSSIQDQTLPLISPDLKNRYQPFPLNDMQQAYWIGRTDSFDMGNVSIHSYTEIEIVDLNIDRLNLAWQQLINRHDMLRAIVLPDGQQQILPQVPPYKIQVLDLRGKDAEAVAFQIEMIRDRLSHQILPLEQWPQFEIVASQSEENSSRLHISIDGWCLDGRSLQLLFRELKELYEAPDRFPSTLELSFRDYVLAVIDLENSPLYQKSLKYWLSRIPTLPPAPELPLAQNPSNLKNPRFVSLKYKIESQAVQRLTNRAAKGSLTLAGTLLAVYAEVIGRWSKNQRFTINVPRFNRLPLHPQVYDIMGELVSFTLLEIDNSGNESFEVRSQRIQSQLWQDLEHDYVTGVRVLRELAKVQGKAGGVAMPIVFTTTPQDVDGNNAIGDIPLGKVVYNVYQTPQIWIDNIYFVESDGSLTYTWQVVDELFPEGMIDDMFDAACSLLQRLADEENTWQETAPQLIPPAQLEQRAAINNTAAELSDTLLHSLFATQVKQRPEKTAVVTSTSSLTYQELFERSNQVGHRLRQLGVLPGRLVAIVMEKGWEQIVAVMGILASGAAYVPIDPGLPEERLFYLLENSQVEIVLTQSRLKEKLTWREGIQLLCLDNEDLAKESKQALNPVQKPDDLAYVIYTSGSTGKPKGVMITHRNVVNVVIHTNRRFNVSYQDSVLAVTALNHDLSVYDIFGLLSAGASIVMPDAEAVKDPSRWVDLMVREKVTLWNSVPAMMEMLVSYVEQQSATIPLSLRLAILGGDWLPISLPERLKSLLSNIQILSIGGPTETTIWNIGYLIEQADPNWKSIPYGQPMANAKYYILNESLEDCPVWVPGQMYCAGVQLAKGYWQDEEKTKTNFITHPRTGERIYRTGDLGRYLPDSNIEFLGRVDFQIKIRGQRIETGEIEAALTQHPNVKASVVTVVGNESNQQRLVAYIVPKQKISTENKLAEAYEPGQLEGVLIDPAERVEFKFKQLGLRQLQPTQPSIELPKPELDEIMNQAYLQRQSYRQFLDKAISLKQLGEFLSCLLPITLDSSPLPKYRYASAGGLYPVQAYLYVKPNRVEGLESGFYYYNPTYHRLVFVSAASNINSRIYQKNQLIFEESAFSIFLIGQLSAIAPMYGEVTRDFCMLEAGYISQLLMETAPKYEIGLCPIGSIEFDQLQDLLALESSQILLHNMVGGGIDPSWTQQWLEEKPATFQNDRSESLTDELRDFLQQKLPEYMVPSGYVLLDDLPLTRNGKVDRLALSALESLLPQQSAAYVEPVTDSEQLIAGVWQQLLQLEKVGIHDNFFELGGNSLLMVKTQLKLQEILGKKIPIVDMFKAPTISSLLKYLNQNETTKTSTEQGQERGSIRSDRQTLRGQQQQSRQKHRGRKN</sequence>
<evidence type="ECO:0000256" key="1">
    <source>
        <dbReference type="ARBA" id="ARBA00001957"/>
    </source>
</evidence>
<evidence type="ECO:0000259" key="5">
    <source>
        <dbReference type="PROSITE" id="PS50075"/>
    </source>
</evidence>
<dbReference type="PANTHER" id="PTHR45527:SF10">
    <property type="entry name" value="PYOCHELIN SYNTHASE PCHF"/>
    <property type="match status" value="1"/>
</dbReference>
<dbReference type="Proteomes" id="UP000702425">
    <property type="component" value="Unassembled WGS sequence"/>
</dbReference>
<dbReference type="Pfam" id="PF13193">
    <property type="entry name" value="AMP-binding_C"/>
    <property type="match status" value="1"/>
</dbReference>
<dbReference type="Pfam" id="PF00550">
    <property type="entry name" value="PP-binding"/>
    <property type="match status" value="1"/>
</dbReference>
<dbReference type="GO" id="GO:0016874">
    <property type="term" value="F:ligase activity"/>
    <property type="evidence" value="ECO:0007669"/>
    <property type="project" value="UniProtKB-KW"/>
</dbReference>
<dbReference type="CDD" id="cd12114">
    <property type="entry name" value="A_NRPS_TlmIV_like"/>
    <property type="match status" value="1"/>
</dbReference>
<dbReference type="Pfam" id="PF18563">
    <property type="entry name" value="TubC_N"/>
    <property type="match status" value="1"/>
</dbReference>
<keyword evidence="7" id="KW-1185">Reference proteome</keyword>
<dbReference type="Gene3D" id="3.30.559.10">
    <property type="entry name" value="Chloramphenicol acetyltransferase-like domain"/>
    <property type="match status" value="1"/>
</dbReference>
<dbReference type="InterPro" id="IPR020051">
    <property type="entry name" value="SagB-type_dehydrogenase"/>
</dbReference>
<dbReference type="Gene3D" id="3.30.559.30">
    <property type="entry name" value="Nonribosomal peptide synthetase, condensation domain"/>
    <property type="match status" value="1"/>
</dbReference>
<comment type="pathway">
    <text evidence="2">Siderophore biosynthesis.</text>
</comment>
<comment type="cofactor">
    <cofactor evidence="1">
        <name>pantetheine 4'-phosphate</name>
        <dbReference type="ChEBI" id="CHEBI:47942"/>
    </cofactor>
</comment>
<keyword evidence="3 6" id="KW-0436">Ligase</keyword>
<feature type="compositionally biased region" description="Basic and acidic residues" evidence="4">
    <location>
        <begin position="1396"/>
        <end position="1408"/>
    </location>
</feature>
<dbReference type="PROSITE" id="PS50075">
    <property type="entry name" value="CARRIER"/>
    <property type="match status" value="1"/>
</dbReference>
<dbReference type="InterPro" id="IPR036736">
    <property type="entry name" value="ACP-like_sf"/>
</dbReference>
<evidence type="ECO:0000313" key="7">
    <source>
        <dbReference type="Proteomes" id="UP000702425"/>
    </source>
</evidence>
<dbReference type="CDD" id="cd19535">
    <property type="entry name" value="Cyc_NRPS"/>
    <property type="match status" value="1"/>
</dbReference>
<dbReference type="SUPFAM" id="SSF47336">
    <property type="entry name" value="ACP-like"/>
    <property type="match status" value="1"/>
</dbReference>
<dbReference type="InterPro" id="IPR041464">
    <property type="entry name" value="TubC_N"/>
</dbReference>
<dbReference type="InterPro" id="IPR044894">
    <property type="entry name" value="TubC_N_sf"/>
</dbReference>
<accession>A0ABX2CXC6</accession>
<dbReference type="PANTHER" id="PTHR45527">
    <property type="entry name" value="NONRIBOSOMAL PEPTIDE SYNTHETASE"/>
    <property type="match status" value="1"/>
</dbReference>
<dbReference type="InterPro" id="IPR020845">
    <property type="entry name" value="AMP-binding_CS"/>
</dbReference>
<dbReference type="Gene3D" id="1.10.1200.10">
    <property type="entry name" value="ACP-like"/>
    <property type="match status" value="1"/>
</dbReference>
<feature type="region of interest" description="Disordered" evidence="4">
    <location>
        <begin position="1388"/>
        <end position="1425"/>
    </location>
</feature>
<comment type="caution">
    <text evidence="6">The sequence shown here is derived from an EMBL/GenBank/DDBJ whole genome shotgun (WGS) entry which is preliminary data.</text>
</comment>
<dbReference type="SUPFAM" id="SSF52777">
    <property type="entry name" value="CoA-dependent acyltransferases"/>
    <property type="match status" value="2"/>
</dbReference>
<dbReference type="InterPro" id="IPR020459">
    <property type="entry name" value="AMP-binding"/>
</dbReference>
<dbReference type="Gene3D" id="3.30.300.30">
    <property type="match status" value="2"/>
</dbReference>
<organism evidence="6 7">
    <name type="scientific">Microcoleus asticus IPMA8</name>
    <dbReference type="NCBI Taxonomy" id="2563858"/>
    <lineage>
        <taxon>Bacteria</taxon>
        <taxon>Bacillati</taxon>
        <taxon>Cyanobacteriota</taxon>
        <taxon>Cyanophyceae</taxon>
        <taxon>Oscillatoriophycideae</taxon>
        <taxon>Oscillatoriales</taxon>
        <taxon>Microcoleaceae</taxon>
        <taxon>Microcoleus</taxon>
        <taxon>Microcoleus asticus</taxon>
    </lineage>
</organism>
<name>A0ABX2CXC6_9CYAN</name>
<dbReference type="InterPro" id="IPR009081">
    <property type="entry name" value="PP-bd_ACP"/>
</dbReference>
<dbReference type="InterPro" id="IPR001242">
    <property type="entry name" value="Condensation_dom"/>
</dbReference>